<gene>
    <name evidence="10" type="ORF">LAZ67_1007881</name>
</gene>
<evidence type="ECO:0000256" key="5">
    <source>
        <dbReference type="ARBA" id="ARBA00022989"/>
    </source>
</evidence>
<keyword evidence="6 9" id="KW-0472">Membrane</keyword>
<proteinExistence type="inferred from homology"/>
<organism evidence="10 11">
    <name type="scientific">Cordylochernes scorpioides</name>
    <dbReference type="NCBI Taxonomy" id="51811"/>
    <lineage>
        <taxon>Eukaryota</taxon>
        <taxon>Metazoa</taxon>
        <taxon>Ecdysozoa</taxon>
        <taxon>Arthropoda</taxon>
        <taxon>Chelicerata</taxon>
        <taxon>Arachnida</taxon>
        <taxon>Pseudoscorpiones</taxon>
        <taxon>Cheliferoidea</taxon>
        <taxon>Chernetidae</taxon>
        <taxon>Cordylochernes</taxon>
    </lineage>
</organism>
<dbReference type="Gene3D" id="1.20.1080.10">
    <property type="entry name" value="Glycerol uptake facilitator protein"/>
    <property type="match status" value="1"/>
</dbReference>
<dbReference type="InterPro" id="IPR050363">
    <property type="entry name" value="MIP/Aquaporin"/>
</dbReference>
<dbReference type="PANTHER" id="PTHR43829:SF9">
    <property type="entry name" value="AQUAPORIN-9"/>
    <property type="match status" value="1"/>
</dbReference>
<evidence type="ECO:0000256" key="9">
    <source>
        <dbReference type="SAM" id="Phobius"/>
    </source>
</evidence>
<reference evidence="10 11" key="1">
    <citation type="submission" date="2022-01" db="EMBL/GenBank/DDBJ databases">
        <title>A chromosomal length assembly of Cordylochernes scorpioides.</title>
        <authorList>
            <person name="Zeh D."/>
            <person name="Zeh J."/>
        </authorList>
    </citation>
    <scope>NUCLEOTIDE SEQUENCE [LARGE SCALE GENOMIC DNA]</scope>
    <source>
        <strain evidence="10">IN4F17</strain>
        <tissue evidence="10">Whole Body</tissue>
    </source>
</reference>
<comment type="similarity">
    <text evidence="2 8">Belongs to the MIP/aquaporin (TC 1.A.8) family.</text>
</comment>
<dbReference type="InterPro" id="IPR000425">
    <property type="entry name" value="MIP"/>
</dbReference>
<dbReference type="Proteomes" id="UP001235939">
    <property type="component" value="Chromosome 01"/>
</dbReference>
<dbReference type="PROSITE" id="PS00221">
    <property type="entry name" value="MIP"/>
    <property type="match status" value="1"/>
</dbReference>
<comment type="function">
    <text evidence="7">Aquaglyceroporin that may modulate the water content and osmolytes during anhydrobiosis.</text>
</comment>
<evidence type="ECO:0000313" key="11">
    <source>
        <dbReference type="Proteomes" id="UP001235939"/>
    </source>
</evidence>
<evidence type="ECO:0000256" key="7">
    <source>
        <dbReference type="ARBA" id="ARBA00045280"/>
    </source>
</evidence>
<dbReference type="EMBL" id="CP092863">
    <property type="protein sequence ID" value="UYV62119.1"/>
    <property type="molecule type" value="Genomic_DNA"/>
</dbReference>
<evidence type="ECO:0000256" key="4">
    <source>
        <dbReference type="ARBA" id="ARBA00022692"/>
    </source>
</evidence>
<feature type="transmembrane region" description="Helical" evidence="9">
    <location>
        <begin position="205"/>
        <end position="228"/>
    </location>
</feature>
<dbReference type="PRINTS" id="PR00783">
    <property type="entry name" value="MINTRINSICP"/>
</dbReference>
<evidence type="ECO:0000313" key="10">
    <source>
        <dbReference type="EMBL" id="UYV62119.1"/>
    </source>
</evidence>
<keyword evidence="4 8" id="KW-0812">Transmembrane</keyword>
<evidence type="ECO:0000256" key="2">
    <source>
        <dbReference type="ARBA" id="ARBA00006175"/>
    </source>
</evidence>
<dbReference type="PANTHER" id="PTHR43829">
    <property type="entry name" value="AQUAPORIN OR AQUAGLYCEROPORIN RELATED"/>
    <property type="match status" value="1"/>
</dbReference>
<evidence type="ECO:0000256" key="8">
    <source>
        <dbReference type="RuleBase" id="RU000477"/>
    </source>
</evidence>
<evidence type="ECO:0000256" key="3">
    <source>
        <dbReference type="ARBA" id="ARBA00022448"/>
    </source>
</evidence>
<dbReference type="Pfam" id="PF00230">
    <property type="entry name" value="MIP"/>
    <property type="match status" value="1"/>
</dbReference>
<keyword evidence="11" id="KW-1185">Reference proteome</keyword>
<evidence type="ECO:0000256" key="6">
    <source>
        <dbReference type="ARBA" id="ARBA00023136"/>
    </source>
</evidence>
<evidence type="ECO:0000256" key="1">
    <source>
        <dbReference type="ARBA" id="ARBA00004141"/>
    </source>
</evidence>
<keyword evidence="3 8" id="KW-0813">Transport</keyword>
<dbReference type="SUPFAM" id="SSF81338">
    <property type="entry name" value="Aquaporin-like"/>
    <property type="match status" value="1"/>
</dbReference>
<protein>
    <submittedName>
        <fullName evidence="10">AQP3</fullName>
    </submittedName>
</protein>
<accession>A0ABY6JZY9</accession>
<sequence>MASLTLGRAGKMAMVAGPLGWGLALFLAVLVSGPISGGHVNPAVSVSLAAIGKFPLAKVAHYVVAQYLGAFMGAVLVYWIYIDVTWDGADGIEQFDGGVRAVLPEPSATAHIFATFPQAHVGTGAAFLDQLMGTALLLVAIRTAQSTGSPLQAASVIGASLTAIGLGLSHNCMGALNPARDLAPRVFSSMAGWGASVFSIRGYNWFWVPVLGPHLGGLLGVLIFHFFATAAPAKADNQESPPTSISLDEDKPGRYLLSLHHIEGLRLKAYKEDLDLSTEQSMYLSYVAPILFFYYFSIKVLLSRKETFALSRR</sequence>
<comment type="subcellular location">
    <subcellularLocation>
        <location evidence="1">Membrane</location>
        <topology evidence="1">Multi-pass membrane protein</topology>
    </subcellularLocation>
</comment>
<keyword evidence="5 9" id="KW-1133">Transmembrane helix</keyword>
<dbReference type="InterPro" id="IPR022357">
    <property type="entry name" value="MIP_CS"/>
</dbReference>
<feature type="transmembrane region" description="Helical" evidence="9">
    <location>
        <begin position="283"/>
        <end position="302"/>
    </location>
</feature>
<dbReference type="InterPro" id="IPR023271">
    <property type="entry name" value="Aquaporin-like"/>
</dbReference>
<name>A0ABY6JZY9_9ARAC</name>
<feature type="transmembrane region" description="Helical" evidence="9">
    <location>
        <begin position="59"/>
        <end position="81"/>
    </location>
</feature>